<dbReference type="AlphaFoldDB" id="A6TUP1"/>
<dbReference type="EMBL" id="CP000724">
    <property type="protein sequence ID" value="ABR49909.1"/>
    <property type="molecule type" value="Genomic_DNA"/>
</dbReference>
<dbReference type="PANTHER" id="PTHR38133">
    <property type="entry name" value="SLR1429 PROTEIN"/>
    <property type="match status" value="1"/>
</dbReference>
<keyword evidence="1" id="KW-0862">Zinc</keyword>
<dbReference type="PANTHER" id="PTHR38133:SF1">
    <property type="entry name" value="SLR1429 PROTEIN"/>
    <property type="match status" value="1"/>
</dbReference>
<evidence type="ECO:0000313" key="4">
    <source>
        <dbReference type="Proteomes" id="UP000001572"/>
    </source>
</evidence>
<dbReference type="InterPro" id="IPR007527">
    <property type="entry name" value="Znf_SWIM"/>
</dbReference>
<dbReference type="RefSeq" id="WP_012064869.1">
    <property type="nucleotide sequence ID" value="NC_009633.1"/>
</dbReference>
<keyword evidence="1" id="KW-0863">Zinc-finger</keyword>
<evidence type="ECO:0000256" key="1">
    <source>
        <dbReference type="PROSITE-ProRule" id="PRU00325"/>
    </source>
</evidence>
<evidence type="ECO:0000259" key="2">
    <source>
        <dbReference type="PROSITE" id="PS50966"/>
    </source>
</evidence>
<dbReference type="OrthoDB" id="188274at2"/>
<dbReference type="STRING" id="293826.Amet_3790"/>
<name>A6TUP1_ALKMQ</name>
<keyword evidence="1" id="KW-0479">Metal-binding</keyword>
<keyword evidence="4" id="KW-1185">Reference proteome</keyword>
<accession>A6TUP1</accession>
<dbReference type="Proteomes" id="UP000001572">
    <property type="component" value="Chromosome"/>
</dbReference>
<dbReference type="KEGG" id="amt:Amet_3790"/>
<dbReference type="PROSITE" id="PS50966">
    <property type="entry name" value="ZF_SWIM"/>
    <property type="match status" value="1"/>
</dbReference>
<evidence type="ECO:0000313" key="3">
    <source>
        <dbReference type="EMBL" id="ABR49909.1"/>
    </source>
</evidence>
<feature type="domain" description="SWIM-type" evidence="2">
    <location>
        <begin position="147"/>
        <end position="182"/>
    </location>
</feature>
<sequence length="238" mass="27370">MSYYGFPKYESVAEKKAKALKALEKLKKKNPEIEPVIIEGRTLAKSWWGKAWNLNLESYADYRNRIARGKSYVRNNTILDLKISKGSVEAKVQGSVSKPYDVKIRIDALSSKKWEQVIALCNRRIDSLEQMIEGKFPKELEVLFTERKYGMFPSPKEIHFDCSCPDWASMCKHVAAVFYGIGARLDINPMLFFDLRDLDGQELIRKSMEQKLESMLKNAGKKSKREIADEDISDLFGL</sequence>
<proteinExistence type="predicted"/>
<dbReference type="eggNOG" id="COG4279">
    <property type="taxonomic scope" value="Bacteria"/>
</dbReference>
<dbReference type="GO" id="GO:0008270">
    <property type="term" value="F:zinc ion binding"/>
    <property type="evidence" value="ECO:0007669"/>
    <property type="project" value="UniProtKB-KW"/>
</dbReference>
<dbReference type="HOGENOM" id="CLU_053146_1_0_9"/>
<gene>
    <name evidence="3" type="ordered locus">Amet_3790</name>
</gene>
<reference evidence="4" key="1">
    <citation type="journal article" date="2016" name="Genome Announc.">
        <title>Complete genome sequence of Alkaliphilus metalliredigens strain QYMF, an alkaliphilic and metal-reducing bacterium isolated from borax-contaminated leachate ponds.</title>
        <authorList>
            <person name="Hwang C."/>
            <person name="Copeland A."/>
            <person name="Lucas S."/>
            <person name="Lapidus A."/>
            <person name="Barry K."/>
            <person name="Detter J.C."/>
            <person name="Glavina Del Rio T."/>
            <person name="Hammon N."/>
            <person name="Israni S."/>
            <person name="Dalin E."/>
            <person name="Tice H."/>
            <person name="Pitluck S."/>
            <person name="Chertkov O."/>
            <person name="Brettin T."/>
            <person name="Bruce D."/>
            <person name="Han C."/>
            <person name="Schmutz J."/>
            <person name="Larimer F."/>
            <person name="Land M.L."/>
            <person name="Hauser L."/>
            <person name="Kyrpides N."/>
            <person name="Mikhailova N."/>
            <person name="Ye Q."/>
            <person name="Zhou J."/>
            <person name="Richardson P."/>
            <person name="Fields M.W."/>
        </authorList>
    </citation>
    <scope>NUCLEOTIDE SEQUENCE [LARGE SCALE GENOMIC DNA]</scope>
    <source>
        <strain evidence="4">QYMF</strain>
    </source>
</reference>
<organism evidence="3 4">
    <name type="scientific">Alkaliphilus metalliredigens (strain QYMF)</name>
    <dbReference type="NCBI Taxonomy" id="293826"/>
    <lineage>
        <taxon>Bacteria</taxon>
        <taxon>Bacillati</taxon>
        <taxon>Bacillota</taxon>
        <taxon>Clostridia</taxon>
        <taxon>Peptostreptococcales</taxon>
        <taxon>Natronincolaceae</taxon>
        <taxon>Alkaliphilus</taxon>
    </lineage>
</organism>
<protein>
    <submittedName>
        <fullName evidence="3">Zinc finger, SWIM-type</fullName>
    </submittedName>
</protein>